<dbReference type="PIRSF" id="PIRSF009554">
    <property type="entry name" value="UCP009554"/>
    <property type="match status" value="1"/>
</dbReference>
<dbReference type="Gene3D" id="2.30.110.10">
    <property type="entry name" value="Electron Transport, Fmn-binding Protein, Chain A"/>
    <property type="match status" value="1"/>
</dbReference>
<sequence>MDNSIPAAICRYLKKQHVLTLCAGSPPWCASCFYLFNEARQAFWLMSEAETRHGILMLAQPQIAGTISAQTRSVMLIKGVQYQGVIHQLSGEREAHARSAYVRRFPVAVKAKAPLWEIVVNELKMTDNTLGFGSKLHWLRESE</sequence>
<dbReference type="NCBIfam" id="NF002900">
    <property type="entry name" value="PRK03467.1"/>
    <property type="match status" value="1"/>
</dbReference>
<dbReference type="AlphaFoldDB" id="A0A1S8YJH8"/>
<dbReference type="RefSeq" id="WP_078003438.1">
    <property type="nucleotide sequence ID" value="NZ_MRUL01000010.1"/>
</dbReference>
<dbReference type="InterPro" id="IPR012349">
    <property type="entry name" value="Split_barrel_FMN-bd"/>
</dbReference>
<name>A0A1S8YJH8_9GAMM</name>
<dbReference type="HAMAP" id="MF_00764">
    <property type="entry name" value="UPF0306"/>
    <property type="match status" value="1"/>
</dbReference>
<keyword evidence="3" id="KW-1185">Reference proteome</keyword>
<comment type="caution">
    <text evidence="2">The sequence shown here is derived from an EMBL/GenBank/DDBJ whole genome shotgun (WGS) entry which is preliminary data.</text>
</comment>
<evidence type="ECO:0000313" key="2">
    <source>
        <dbReference type="EMBL" id="OON39170.1"/>
    </source>
</evidence>
<dbReference type="EMBL" id="MRUL01000010">
    <property type="protein sequence ID" value="OON39170.1"/>
    <property type="molecule type" value="Genomic_DNA"/>
</dbReference>
<proteinExistence type="inferred from homology"/>
<protein>
    <recommendedName>
        <fullName evidence="1">UPF0306 protein BTJ39_14625</fullName>
    </recommendedName>
</protein>
<comment type="similarity">
    <text evidence="1">Belongs to the UPF0306 family.</text>
</comment>
<organism evidence="2 3">
    <name type="scientific">Izhakiella australiensis</name>
    <dbReference type="NCBI Taxonomy" id="1926881"/>
    <lineage>
        <taxon>Bacteria</taxon>
        <taxon>Pseudomonadati</taxon>
        <taxon>Pseudomonadota</taxon>
        <taxon>Gammaproteobacteria</taxon>
        <taxon>Enterobacterales</taxon>
        <taxon>Erwiniaceae</taxon>
        <taxon>Izhakiella</taxon>
    </lineage>
</organism>
<dbReference type="Proteomes" id="UP000190667">
    <property type="component" value="Unassembled WGS sequence"/>
</dbReference>
<dbReference type="OrthoDB" id="8447155at2"/>
<accession>A0A1S8YJH8</accession>
<dbReference type="STRING" id="1926881.BTJ39_14625"/>
<dbReference type="SUPFAM" id="SSF50475">
    <property type="entry name" value="FMN-binding split barrel"/>
    <property type="match status" value="1"/>
</dbReference>
<reference evidence="2 3" key="1">
    <citation type="submission" date="2016-12" db="EMBL/GenBank/DDBJ databases">
        <title>Izhakiella australiana sp. nov. of genus Izhakiella isolated from Australian desert.</title>
        <authorList>
            <person name="Ji M."/>
        </authorList>
    </citation>
    <scope>NUCLEOTIDE SEQUENCE [LARGE SCALE GENOMIC DNA]</scope>
    <source>
        <strain evidence="2 3">D4N98</strain>
    </source>
</reference>
<gene>
    <name evidence="2" type="ORF">BTJ39_14625</name>
</gene>
<evidence type="ECO:0000256" key="1">
    <source>
        <dbReference type="HAMAP-Rule" id="MF_00764"/>
    </source>
</evidence>
<evidence type="ECO:0000313" key="3">
    <source>
        <dbReference type="Proteomes" id="UP000190667"/>
    </source>
</evidence>
<dbReference type="InterPro" id="IPR011194">
    <property type="entry name" value="UPF0306"/>
</dbReference>